<evidence type="ECO:0000313" key="4">
    <source>
        <dbReference type="EMBL" id="PGH13455.1"/>
    </source>
</evidence>
<dbReference type="SMART" id="SM00369">
    <property type="entry name" value="LRR_TYP"/>
    <property type="match status" value="2"/>
</dbReference>
<protein>
    <submittedName>
        <fullName evidence="4">Uncharacterized protein</fullName>
    </submittedName>
</protein>
<dbReference type="InterPro" id="IPR050333">
    <property type="entry name" value="SLRP"/>
</dbReference>
<dbReference type="Gene3D" id="3.80.10.10">
    <property type="entry name" value="Ribonuclease Inhibitor"/>
    <property type="match status" value="1"/>
</dbReference>
<evidence type="ECO:0000256" key="2">
    <source>
        <dbReference type="ARBA" id="ARBA00022737"/>
    </source>
</evidence>
<keyword evidence="1" id="KW-0433">Leucine-rich repeat</keyword>
<dbReference type="InterPro" id="IPR003591">
    <property type="entry name" value="Leu-rich_rpt_typical-subtyp"/>
</dbReference>
<evidence type="ECO:0000256" key="3">
    <source>
        <dbReference type="SAM" id="MobiDB-lite"/>
    </source>
</evidence>
<keyword evidence="5" id="KW-1185">Reference proteome</keyword>
<dbReference type="AlphaFoldDB" id="A0A2B7XWZ4"/>
<organism evidence="4 5">
    <name type="scientific">Polytolypa hystricis (strain UAMH7299)</name>
    <dbReference type="NCBI Taxonomy" id="1447883"/>
    <lineage>
        <taxon>Eukaryota</taxon>
        <taxon>Fungi</taxon>
        <taxon>Dikarya</taxon>
        <taxon>Ascomycota</taxon>
        <taxon>Pezizomycotina</taxon>
        <taxon>Eurotiomycetes</taxon>
        <taxon>Eurotiomycetidae</taxon>
        <taxon>Onygenales</taxon>
        <taxon>Onygenales incertae sedis</taxon>
        <taxon>Polytolypa</taxon>
    </lineage>
</organism>
<reference evidence="4 5" key="1">
    <citation type="submission" date="2017-10" db="EMBL/GenBank/DDBJ databases">
        <title>Comparative genomics in systemic dimorphic fungi from Ajellomycetaceae.</title>
        <authorList>
            <person name="Munoz J.F."/>
            <person name="Mcewen J.G."/>
            <person name="Clay O.K."/>
            <person name="Cuomo C.A."/>
        </authorList>
    </citation>
    <scope>NUCLEOTIDE SEQUENCE [LARGE SCALE GENOMIC DNA]</scope>
    <source>
        <strain evidence="4 5">UAMH7299</strain>
    </source>
</reference>
<gene>
    <name evidence="4" type="ORF">AJ80_06324</name>
</gene>
<dbReference type="EMBL" id="PDNA01000104">
    <property type="protein sequence ID" value="PGH13455.1"/>
    <property type="molecule type" value="Genomic_DNA"/>
</dbReference>
<dbReference type="InterPro" id="IPR032675">
    <property type="entry name" value="LRR_dom_sf"/>
</dbReference>
<dbReference type="STRING" id="1447883.A0A2B7XWZ4"/>
<dbReference type="PROSITE" id="PS51450">
    <property type="entry name" value="LRR"/>
    <property type="match status" value="1"/>
</dbReference>
<feature type="region of interest" description="Disordered" evidence="3">
    <location>
        <begin position="72"/>
        <end position="93"/>
    </location>
</feature>
<sequence length="544" mass="60949">MENDLPLPSPPRRKQRASVASSDLSEASGRRPLQFSYKRSTPLDLENLLLAPSSDPPLFSSDDVECSALENYSRTTNQRDSNDGGGDMPRNLFGKRQYRGTWWGEKVRAKRKKRTDFKDKRNLDSGVWMNSDDSTESLAETLYDASLPSNSQGNPTATENVRVVLQQEARPSLSNEAVQRFRDPTVSADTPALQRARTTIIACLEEGNDNVDLSHLNLETIPSGLLRPLVQLTKQPTVGDGPVGDEVYEPLEPSLRLFLAQNRLRSVSGDVFDLQGLKVLSLRHNKLEEIPSSIRKLTMLQNLNVAGNKLRHLPWEILGLMQNGELEQLTVHPNPFIPLVESDMAELYRSSENGKFIFRDSLTDSSLDNIHLEAESPIAIARSAIRFFNAEGRLLETDPRPSSYSNNNINNELPNTHPHGTKISRVHSLRELSLQACTRSHQLNRYLEFFESSPECCPTFVLNMLHQARDVRDTGGRCCSVCFRSYVIPRAEWVEWWDCGPQEDNGSKTPRKDGQELCPLPFVRRGCSWLCVPGGGREGNGVGG</sequence>
<evidence type="ECO:0000313" key="5">
    <source>
        <dbReference type="Proteomes" id="UP000224634"/>
    </source>
</evidence>
<dbReference type="InterPro" id="IPR001611">
    <property type="entry name" value="Leu-rich_rpt"/>
</dbReference>
<comment type="caution">
    <text evidence="4">The sequence shown here is derived from an EMBL/GenBank/DDBJ whole genome shotgun (WGS) entry which is preliminary data.</text>
</comment>
<accession>A0A2B7XWZ4</accession>
<dbReference type="PANTHER" id="PTHR45712">
    <property type="entry name" value="AGAP008170-PA"/>
    <property type="match status" value="1"/>
</dbReference>
<proteinExistence type="predicted"/>
<dbReference type="PANTHER" id="PTHR45712:SF22">
    <property type="entry name" value="INSULIN-LIKE GROWTH FACTOR-BINDING PROTEIN COMPLEX ACID LABILE SUBUNIT"/>
    <property type="match status" value="1"/>
</dbReference>
<name>A0A2B7XWZ4_POLH7</name>
<dbReference type="OrthoDB" id="1274115at2759"/>
<dbReference type="Proteomes" id="UP000224634">
    <property type="component" value="Unassembled WGS sequence"/>
</dbReference>
<dbReference type="SUPFAM" id="SSF52058">
    <property type="entry name" value="L domain-like"/>
    <property type="match status" value="1"/>
</dbReference>
<evidence type="ECO:0000256" key="1">
    <source>
        <dbReference type="ARBA" id="ARBA00022614"/>
    </source>
</evidence>
<dbReference type="Pfam" id="PF13855">
    <property type="entry name" value="LRR_8"/>
    <property type="match status" value="1"/>
</dbReference>
<feature type="region of interest" description="Disordered" evidence="3">
    <location>
        <begin position="1"/>
        <end position="35"/>
    </location>
</feature>
<keyword evidence="2" id="KW-0677">Repeat</keyword>